<sequence length="48" mass="5227">MLMSFSVIAKNDVIKVYDKGQDGGMRIYSIVCPNGKKTSVTKMLNTSG</sequence>
<gene>
    <name evidence="1" type="ORF">METZ01_LOCUS446595</name>
</gene>
<feature type="non-terminal residue" evidence="1">
    <location>
        <position position="48"/>
    </location>
</feature>
<reference evidence="1" key="1">
    <citation type="submission" date="2018-05" db="EMBL/GenBank/DDBJ databases">
        <authorList>
            <person name="Lanie J.A."/>
            <person name="Ng W.-L."/>
            <person name="Kazmierczak K.M."/>
            <person name="Andrzejewski T.M."/>
            <person name="Davidsen T.M."/>
            <person name="Wayne K.J."/>
            <person name="Tettelin H."/>
            <person name="Glass J.I."/>
            <person name="Rusch D."/>
            <person name="Podicherti R."/>
            <person name="Tsui H.-C.T."/>
            <person name="Winkler M.E."/>
        </authorList>
    </citation>
    <scope>NUCLEOTIDE SEQUENCE</scope>
</reference>
<dbReference type="EMBL" id="UINC01183144">
    <property type="protein sequence ID" value="SVD93741.1"/>
    <property type="molecule type" value="Genomic_DNA"/>
</dbReference>
<evidence type="ECO:0000313" key="1">
    <source>
        <dbReference type="EMBL" id="SVD93741.1"/>
    </source>
</evidence>
<protein>
    <submittedName>
        <fullName evidence="1">Uncharacterized protein</fullName>
    </submittedName>
</protein>
<accession>A0A382ZE31</accession>
<name>A0A382ZE31_9ZZZZ</name>
<proteinExistence type="predicted"/>
<dbReference type="AlphaFoldDB" id="A0A382ZE31"/>
<organism evidence="1">
    <name type="scientific">marine metagenome</name>
    <dbReference type="NCBI Taxonomy" id="408172"/>
    <lineage>
        <taxon>unclassified sequences</taxon>
        <taxon>metagenomes</taxon>
        <taxon>ecological metagenomes</taxon>
    </lineage>
</organism>